<reference evidence="1 2" key="1">
    <citation type="submission" date="2020-02" db="EMBL/GenBank/DDBJ databases">
        <title>Tigecycline-resistant Acinetobacter species from pigs and migratory birds.</title>
        <authorList>
            <person name="Chen C."/>
            <person name="Sun J."/>
            <person name="Liao X.-P."/>
            <person name="Liu Y.-H."/>
        </authorList>
    </citation>
    <scope>NUCLEOTIDE SEQUENCE [LARGE SCALE GENOMIC DNA]</scope>
    <source>
        <strain evidence="1 2">YH12207_T</strain>
    </source>
</reference>
<gene>
    <name evidence="1" type="ORF">G0028_12490</name>
</gene>
<protein>
    <submittedName>
        <fullName evidence="1">Uncharacterized protein</fullName>
    </submittedName>
</protein>
<name>A0A7S6VXF1_9GAMM</name>
<proteinExistence type="predicted"/>
<accession>A0A7S6VXF1</accession>
<sequence length="63" mass="7191">MEHFPILPASPFILMKKYDIAQNIASKYKKTTDSAYQEKIRKATFAVMKMAVVKIGEASYLYA</sequence>
<organism evidence="1 2">
    <name type="scientific">Acinetobacter piscicola</name>
    <dbReference type="NCBI Taxonomy" id="2006115"/>
    <lineage>
        <taxon>Bacteria</taxon>
        <taxon>Pseudomonadati</taxon>
        <taxon>Pseudomonadota</taxon>
        <taxon>Gammaproteobacteria</taxon>
        <taxon>Moraxellales</taxon>
        <taxon>Moraxellaceae</taxon>
        <taxon>Acinetobacter</taxon>
    </lineage>
</organism>
<evidence type="ECO:0000313" key="2">
    <source>
        <dbReference type="Proteomes" id="UP000593966"/>
    </source>
</evidence>
<evidence type="ECO:0000313" key="1">
    <source>
        <dbReference type="EMBL" id="QOW46646.1"/>
    </source>
</evidence>
<dbReference type="AlphaFoldDB" id="A0A7S6VXF1"/>
<dbReference type="RefSeq" id="WP_180045086.1">
    <property type="nucleotide sequence ID" value="NZ_CP048659.1"/>
</dbReference>
<dbReference type="EMBL" id="CP048659">
    <property type="protein sequence ID" value="QOW46646.1"/>
    <property type="molecule type" value="Genomic_DNA"/>
</dbReference>
<dbReference type="Proteomes" id="UP000593966">
    <property type="component" value="Chromosome"/>
</dbReference>
<keyword evidence="2" id="KW-1185">Reference proteome</keyword>